<dbReference type="EMBL" id="BOPG01000019">
    <property type="protein sequence ID" value="GIJ55497.1"/>
    <property type="molecule type" value="Genomic_DNA"/>
</dbReference>
<dbReference type="Gene3D" id="3.40.710.10">
    <property type="entry name" value="DD-peptidase/beta-lactamase superfamily"/>
    <property type="match status" value="1"/>
</dbReference>
<dbReference type="InterPro" id="IPR000871">
    <property type="entry name" value="Beta-lactam_class-A"/>
</dbReference>
<feature type="domain" description="Beta-lactamase class A catalytic" evidence="1">
    <location>
        <begin position="136"/>
        <end position="267"/>
    </location>
</feature>
<dbReference type="AlphaFoldDB" id="A0A8J4E0Z5"/>
<dbReference type="InterPro" id="IPR045155">
    <property type="entry name" value="Beta-lactam_cat"/>
</dbReference>
<dbReference type="Pfam" id="PF13354">
    <property type="entry name" value="Beta-lactamase2"/>
    <property type="match status" value="1"/>
</dbReference>
<reference evidence="2" key="1">
    <citation type="submission" date="2021-01" db="EMBL/GenBank/DDBJ databases">
        <title>Whole genome shotgun sequence of Virgisporangium aurantiacum NBRC 16421.</title>
        <authorList>
            <person name="Komaki H."/>
            <person name="Tamura T."/>
        </authorList>
    </citation>
    <scope>NUCLEOTIDE SEQUENCE</scope>
    <source>
        <strain evidence="2">NBRC 16421</strain>
    </source>
</reference>
<dbReference type="InterPro" id="IPR012338">
    <property type="entry name" value="Beta-lactam/transpept-like"/>
</dbReference>
<organism evidence="2 3">
    <name type="scientific">Virgisporangium aurantiacum</name>
    <dbReference type="NCBI Taxonomy" id="175570"/>
    <lineage>
        <taxon>Bacteria</taxon>
        <taxon>Bacillati</taxon>
        <taxon>Actinomycetota</taxon>
        <taxon>Actinomycetes</taxon>
        <taxon>Micromonosporales</taxon>
        <taxon>Micromonosporaceae</taxon>
        <taxon>Virgisporangium</taxon>
    </lineage>
</organism>
<name>A0A8J4E0Z5_9ACTN</name>
<dbReference type="GO" id="GO:0008800">
    <property type="term" value="F:beta-lactamase activity"/>
    <property type="evidence" value="ECO:0007669"/>
    <property type="project" value="InterPro"/>
</dbReference>
<protein>
    <recommendedName>
        <fullName evidence="1">Beta-lactamase class A catalytic domain-containing protein</fullName>
    </recommendedName>
</protein>
<comment type="caution">
    <text evidence="2">The sequence shown here is derived from an EMBL/GenBank/DDBJ whole genome shotgun (WGS) entry which is preliminary data.</text>
</comment>
<proteinExistence type="predicted"/>
<dbReference type="GO" id="GO:0030655">
    <property type="term" value="P:beta-lactam antibiotic catabolic process"/>
    <property type="evidence" value="ECO:0007669"/>
    <property type="project" value="InterPro"/>
</dbReference>
<sequence length="295" mass="30774">MPRLLMSVVAGAAAMAGLVGSVAPPVPARALRTPVSTVEIAAPRWIGEPVARAREAVRQELEQQQREAALTARLAQLDGGSVDLAVAVLDRRTGRAYSYAATKQFRTASIVKVDILATLLLQANRAGRSLTSAEKSLAATMIRNSDNDAASALWRRTGGISATLSTFGLTSTRQGSDGDWGETTTTAEDQLRLLAQLADPAGAVPGGSYVLDLMSAVVADQDWGVSAAAHAGERTAVKNGWYPVSGGWILNSLGRITDADSDLLVVVLSRGHSAYASGIRTVEQVAALVRETVGG</sequence>
<dbReference type="PANTHER" id="PTHR35333">
    <property type="entry name" value="BETA-LACTAMASE"/>
    <property type="match status" value="1"/>
</dbReference>
<dbReference type="PANTHER" id="PTHR35333:SF3">
    <property type="entry name" value="BETA-LACTAMASE-TYPE TRANSPEPTIDASE FOLD CONTAINING PROTEIN"/>
    <property type="match status" value="1"/>
</dbReference>
<evidence type="ECO:0000259" key="1">
    <source>
        <dbReference type="Pfam" id="PF13354"/>
    </source>
</evidence>
<dbReference type="SUPFAM" id="SSF56601">
    <property type="entry name" value="beta-lactamase/transpeptidase-like"/>
    <property type="match status" value="1"/>
</dbReference>
<gene>
    <name evidence="2" type="ORF">Vau01_030130</name>
</gene>
<dbReference type="Proteomes" id="UP000612585">
    <property type="component" value="Unassembled WGS sequence"/>
</dbReference>
<accession>A0A8J4E0Z5</accession>
<evidence type="ECO:0000313" key="2">
    <source>
        <dbReference type="EMBL" id="GIJ55497.1"/>
    </source>
</evidence>
<evidence type="ECO:0000313" key="3">
    <source>
        <dbReference type="Proteomes" id="UP000612585"/>
    </source>
</evidence>
<dbReference type="GO" id="GO:0046677">
    <property type="term" value="P:response to antibiotic"/>
    <property type="evidence" value="ECO:0007669"/>
    <property type="project" value="InterPro"/>
</dbReference>
<keyword evidence="3" id="KW-1185">Reference proteome</keyword>